<accession>H8KVK0</accession>
<dbReference type="HOGENOM" id="CLU_112910_0_0_10"/>
<feature type="transmembrane region" description="Helical" evidence="1">
    <location>
        <begin position="68"/>
        <end position="88"/>
    </location>
</feature>
<gene>
    <name evidence="2" type="ordered locus">Solca_1418</name>
</gene>
<evidence type="ECO:0000313" key="3">
    <source>
        <dbReference type="Proteomes" id="UP000007590"/>
    </source>
</evidence>
<keyword evidence="1" id="KW-0472">Membrane</keyword>
<organism evidence="2 3">
    <name type="scientific">Solitalea canadensis (strain ATCC 29591 / DSM 3403 / JCM 21819 / LMG 8368 / NBRC 15130 / NCIMB 12057 / USAM 9D)</name>
    <name type="common">Flexibacter canadensis</name>
    <dbReference type="NCBI Taxonomy" id="929556"/>
    <lineage>
        <taxon>Bacteria</taxon>
        <taxon>Pseudomonadati</taxon>
        <taxon>Bacteroidota</taxon>
        <taxon>Sphingobacteriia</taxon>
        <taxon>Sphingobacteriales</taxon>
        <taxon>Sphingobacteriaceae</taxon>
        <taxon>Solitalea</taxon>
    </lineage>
</organism>
<dbReference type="InterPro" id="IPR046487">
    <property type="entry name" value="DUF6580"/>
</dbReference>
<evidence type="ECO:0008006" key="4">
    <source>
        <dbReference type="Google" id="ProtNLM"/>
    </source>
</evidence>
<feature type="transmembrane region" description="Helical" evidence="1">
    <location>
        <begin position="141"/>
        <end position="163"/>
    </location>
</feature>
<dbReference type="EMBL" id="CP003349">
    <property type="protein sequence ID" value="AFD06503.1"/>
    <property type="molecule type" value="Genomic_DNA"/>
</dbReference>
<sequence>MENKLINPRFAVVTLIIIAAAITRFLPHPPNFTAIGSLALFGGAMYSDKRLAIVLPLVAMFISDLFIPYGFIPSVYISFVGIVIIGFLMRNNVGIKSVAVATVAASVLFFVVSNFFVWYGTTLYPKSGAGLIECYVAAIPFFWNTLAGTAFFNVVFFGGYYLLERKYPVLATR</sequence>
<name>H8KVK0_SOLCM</name>
<evidence type="ECO:0000256" key="1">
    <source>
        <dbReference type="SAM" id="Phobius"/>
    </source>
</evidence>
<dbReference type="Proteomes" id="UP000007590">
    <property type="component" value="Chromosome"/>
</dbReference>
<dbReference type="RefSeq" id="WP_014679730.1">
    <property type="nucleotide sequence ID" value="NC_017770.1"/>
</dbReference>
<keyword evidence="1" id="KW-0812">Transmembrane</keyword>
<feature type="transmembrane region" description="Helical" evidence="1">
    <location>
        <begin position="6"/>
        <end position="26"/>
    </location>
</feature>
<dbReference type="AlphaFoldDB" id="H8KVK0"/>
<evidence type="ECO:0000313" key="2">
    <source>
        <dbReference type="EMBL" id="AFD06503.1"/>
    </source>
</evidence>
<proteinExistence type="predicted"/>
<reference evidence="2" key="1">
    <citation type="submission" date="2012-02" db="EMBL/GenBank/DDBJ databases">
        <title>The complete genome of Solitalea canadensis DSM 3403.</title>
        <authorList>
            <consortium name="US DOE Joint Genome Institute (JGI-PGF)"/>
            <person name="Lucas S."/>
            <person name="Copeland A."/>
            <person name="Lapidus A."/>
            <person name="Glavina del Rio T."/>
            <person name="Dalin E."/>
            <person name="Tice H."/>
            <person name="Bruce D."/>
            <person name="Goodwin L."/>
            <person name="Pitluck S."/>
            <person name="Peters L."/>
            <person name="Ovchinnikova G."/>
            <person name="Lu M."/>
            <person name="Kyrpides N."/>
            <person name="Mavromatis K."/>
            <person name="Ivanova N."/>
            <person name="Brettin T."/>
            <person name="Detter J.C."/>
            <person name="Han C."/>
            <person name="Larimer F."/>
            <person name="Land M."/>
            <person name="Hauser L."/>
            <person name="Markowitz V."/>
            <person name="Cheng J.-F."/>
            <person name="Hugenholtz P."/>
            <person name="Woyke T."/>
            <person name="Wu D."/>
            <person name="Spring S."/>
            <person name="Schroeder M."/>
            <person name="Kopitz M."/>
            <person name="Brambilla E."/>
            <person name="Klenk H.-P."/>
            <person name="Eisen J.A."/>
        </authorList>
    </citation>
    <scope>NUCLEOTIDE SEQUENCE</scope>
    <source>
        <strain evidence="2">DSM 3403</strain>
    </source>
</reference>
<feature type="transmembrane region" description="Helical" evidence="1">
    <location>
        <begin position="100"/>
        <end position="121"/>
    </location>
</feature>
<dbReference type="Pfam" id="PF20221">
    <property type="entry name" value="DUF6580"/>
    <property type="match status" value="1"/>
</dbReference>
<dbReference type="OrthoDB" id="9806699at2"/>
<protein>
    <recommendedName>
        <fullName evidence="4">Rod shape-determining protein MreD</fullName>
    </recommendedName>
</protein>
<dbReference type="KEGG" id="scn:Solca_1418"/>
<dbReference type="eggNOG" id="ENOG5032RTJ">
    <property type="taxonomic scope" value="Bacteria"/>
</dbReference>
<keyword evidence="3" id="KW-1185">Reference proteome</keyword>
<keyword evidence="1" id="KW-1133">Transmembrane helix</keyword>